<dbReference type="Gene3D" id="3.90.470.20">
    <property type="entry name" value="4'-phosphopantetheinyl transferase domain"/>
    <property type="match status" value="1"/>
</dbReference>
<proteinExistence type="inferred from homology"/>
<dbReference type="STRING" id="745411.B3C1_17747"/>
<comment type="cofactor">
    <cofactor evidence="10">
        <name>Mg(2+)</name>
        <dbReference type="ChEBI" id="CHEBI:18420"/>
    </cofactor>
</comment>
<dbReference type="FunFam" id="3.90.470.20:FF:000001">
    <property type="entry name" value="Holo-[acyl-carrier-protein] synthase"/>
    <property type="match status" value="1"/>
</dbReference>
<dbReference type="NCBIfam" id="TIGR00556">
    <property type="entry name" value="pantethn_trn"/>
    <property type="match status" value="1"/>
</dbReference>
<comment type="function">
    <text evidence="9">Transfers the 4'-phosphopantetheine moiety from coenzyme A to the 'Ser-36' of acyl-carrier-protein.</text>
</comment>
<feature type="binding site" evidence="10">
    <location>
        <position position="53"/>
    </location>
    <ligand>
        <name>Mg(2+)</name>
        <dbReference type="ChEBI" id="CHEBI:18420"/>
    </ligand>
</feature>
<evidence type="ECO:0000256" key="3">
    <source>
        <dbReference type="ARBA" id="ARBA00022723"/>
    </source>
</evidence>
<keyword evidence="2 10" id="KW-0808">Transferase</keyword>
<keyword evidence="13" id="KW-1185">Reference proteome</keyword>
<feature type="domain" description="4'-phosphopantetheinyl transferase" evidence="11">
    <location>
        <begin position="4"/>
        <end position="101"/>
    </location>
</feature>
<dbReference type="HAMAP" id="MF_00101">
    <property type="entry name" value="AcpS"/>
    <property type="match status" value="1"/>
</dbReference>
<keyword evidence="3 10" id="KW-0479">Metal-binding</keyword>
<comment type="catalytic activity">
    <reaction evidence="8 10">
        <text>apo-[ACP] + CoA = holo-[ACP] + adenosine 3',5'-bisphosphate + H(+)</text>
        <dbReference type="Rhea" id="RHEA:12068"/>
        <dbReference type="Rhea" id="RHEA-COMP:9685"/>
        <dbReference type="Rhea" id="RHEA-COMP:9690"/>
        <dbReference type="ChEBI" id="CHEBI:15378"/>
        <dbReference type="ChEBI" id="CHEBI:29999"/>
        <dbReference type="ChEBI" id="CHEBI:57287"/>
        <dbReference type="ChEBI" id="CHEBI:58343"/>
        <dbReference type="ChEBI" id="CHEBI:64479"/>
        <dbReference type="EC" id="2.7.8.7"/>
    </reaction>
</comment>
<evidence type="ECO:0000259" key="11">
    <source>
        <dbReference type="Pfam" id="PF01648"/>
    </source>
</evidence>
<dbReference type="InterPro" id="IPR004568">
    <property type="entry name" value="Ppantetheine-prot_Trfase_dom"/>
</dbReference>
<dbReference type="GO" id="GO:0005737">
    <property type="term" value="C:cytoplasm"/>
    <property type="evidence" value="ECO:0007669"/>
    <property type="project" value="UniProtKB-SubCell"/>
</dbReference>
<evidence type="ECO:0000256" key="5">
    <source>
        <dbReference type="ARBA" id="ARBA00022842"/>
    </source>
</evidence>
<dbReference type="Proteomes" id="UP000006755">
    <property type="component" value="Unassembled WGS sequence"/>
</dbReference>
<dbReference type="GO" id="GO:0000287">
    <property type="term" value="F:magnesium ion binding"/>
    <property type="evidence" value="ECO:0007669"/>
    <property type="project" value="UniProtKB-UniRule"/>
</dbReference>
<dbReference type="RefSeq" id="WP_008486529.1">
    <property type="nucleotide sequence ID" value="NZ_AMRI01000035.1"/>
</dbReference>
<feature type="binding site" evidence="10">
    <location>
        <position position="8"/>
    </location>
    <ligand>
        <name>Mg(2+)</name>
        <dbReference type="ChEBI" id="CHEBI:18420"/>
    </ligand>
</feature>
<evidence type="ECO:0000313" key="12">
    <source>
        <dbReference type="EMBL" id="EKE67909.1"/>
    </source>
</evidence>
<dbReference type="NCBIfam" id="TIGR00516">
    <property type="entry name" value="acpS"/>
    <property type="match status" value="1"/>
</dbReference>
<accession>K2JBD2</accession>
<dbReference type="EMBL" id="AMRI01000035">
    <property type="protein sequence ID" value="EKE67909.1"/>
    <property type="molecule type" value="Genomic_DNA"/>
</dbReference>
<evidence type="ECO:0000313" key="13">
    <source>
        <dbReference type="Proteomes" id="UP000006755"/>
    </source>
</evidence>
<reference evidence="12 13" key="1">
    <citation type="journal article" date="2012" name="J. Bacteriol.">
        <title>Genome Sequence of Gallaecimonas xiamenensis Type Strain 3-C-1.</title>
        <authorList>
            <person name="Lai Q."/>
            <person name="Wang L."/>
            <person name="Wang W."/>
            <person name="Shao Z."/>
        </authorList>
    </citation>
    <scope>NUCLEOTIDE SEQUENCE [LARGE SCALE GENOMIC DNA]</scope>
    <source>
        <strain evidence="12 13">3-C-1</strain>
    </source>
</reference>
<keyword evidence="6 10" id="KW-0443">Lipid metabolism</keyword>
<comment type="caution">
    <text evidence="12">The sequence shown here is derived from an EMBL/GenBank/DDBJ whole genome shotgun (WGS) entry which is preliminary data.</text>
</comment>
<dbReference type="InterPro" id="IPR008278">
    <property type="entry name" value="4-PPantetheinyl_Trfase_dom"/>
</dbReference>
<evidence type="ECO:0000256" key="9">
    <source>
        <dbReference type="ARBA" id="ARBA00054726"/>
    </source>
</evidence>
<dbReference type="EC" id="2.7.8.7" evidence="10"/>
<keyword evidence="4 10" id="KW-0276">Fatty acid metabolism</keyword>
<sequence>MIVGLGNDVVRIERFARSAARFAKRLLTEAEQQQYQLRGQPLSYIAKRWAAKEAAAKALGTGIAKGVSFQDFEVSNDAAGKPVLTLRGQALALAQALGVRHCHLALSDEKELAMATVILES</sequence>
<evidence type="ECO:0000256" key="8">
    <source>
        <dbReference type="ARBA" id="ARBA00050875"/>
    </source>
</evidence>
<dbReference type="AlphaFoldDB" id="K2JBD2"/>
<evidence type="ECO:0000256" key="1">
    <source>
        <dbReference type="ARBA" id="ARBA00022516"/>
    </source>
</evidence>
<evidence type="ECO:0000256" key="2">
    <source>
        <dbReference type="ARBA" id="ARBA00022679"/>
    </source>
</evidence>
<dbReference type="GO" id="GO:0006633">
    <property type="term" value="P:fatty acid biosynthetic process"/>
    <property type="evidence" value="ECO:0007669"/>
    <property type="project" value="UniProtKB-UniRule"/>
</dbReference>
<comment type="similarity">
    <text evidence="10">Belongs to the P-Pant transferase superfamily. AcpS family.</text>
</comment>
<organism evidence="12 13">
    <name type="scientific">Gallaecimonas xiamenensis 3-C-1</name>
    <dbReference type="NCBI Taxonomy" id="745411"/>
    <lineage>
        <taxon>Bacteria</taxon>
        <taxon>Pseudomonadati</taxon>
        <taxon>Pseudomonadota</taxon>
        <taxon>Gammaproteobacteria</taxon>
        <taxon>Enterobacterales</taxon>
        <taxon>Gallaecimonadaceae</taxon>
        <taxon>Gallaecimonas</taxon>
    </lineage>
</organism>
<comment type="function">
    <text evidence="10">Transfers the 4'-phosphopantetheine moiety from coenzyme A to a Ser of acyl-carrier-protein.</text>
</comment>
<dbReference type="Pfam" id="PF01648">
    <property type="entry name" value="ACPS"/>
    <property type="match status" value="1"/>
</dbReference>
<dbReference type="InterPro" id="IPR002582">
    <property type="entry name" value="ACPS"/>
</dbReference>
<name>K2JBD2_9GAMM</name>
<dbReference type="SUPFAM" id="SSF56214">
    <property type="entry name" value="4'-phosphopantetheinyl transferase"/>
    <property type="match status" value="1"/>
</dbReference>
<gene>
    <name evidence="10" type="primary">acpS</name>
    <name evidence="12" type="ORF">B3C1_17747</name>
</gene>
<comment type="subcellular location">
    <subcellularLocation>
        <location evidence="10">Cytoplasm</location>
    </subcellularLocation>
</comment>
<keyword evidence="10" id="KW-0963">Cytoplasm</keyword>
<protein>
    <recommendedName>
        <fullName evidence="10">Holo-[acyl-carrier-protein] synthase</fullName>
        <shortName evidence="10">Holo-ACP synthase</shortName>
        <ecNumber evidence="10">2.7.8.7</ecNumber>
    </recommendedName>
    <alternativeName>
        <fullName evidence="10">4'-phosphopantetheinyl transferase AcpS</fullName>
    </alternativeName>
</protein>
<dbReference type="GO" id="GO:0008897">
    <property type="term" value="F:holo-[acyl-carrier-protein] synthase activity"/>
    <property type="evidence" value="ECO:0007669"/>
    <property type="project" value="UniProtKB-UniRule"/>
</dbReference>
<evidence type="ECO:0000256" key="6">
    <source>
        <dbReference type="ARBA" id="ARBA00023098"/>
    </source>
</evidence>
<dbReference type="eggNOG" id="COG0736">
    <property type="taxonomic scope" value="Bacteria"/>
</dbReference>
<evidence type="ECO:0000256" key="7">
    <source>
        <dbReference type="ARBA" id="ARBA00023160"/>
    </source>
</evidence>
<evidence type="ECO:0000256" key="10">
    <source>
        <dbReference type="HAMAP-Rule" id="MF_00101"/>
    </source>
</evidence>
<keyword evidence="1 10" id="KW-0444">Lipid biosynthesis</keyword>
<dbReference type="PATRIC" id="fig|745411.4.peg.3488"/>
<keyword evidence="5 10" id="KW-0460">Magnesium</keyword>
<dbReference type="InterPro" id="IPR037143">
    <property type="entry name" value="4-PPantetheinyl_Trfase_dom_sf"/>
</dbReference>
<evidence type="ECO:0000256" key="4">
    <source>
        <dbReference type="ARBA" id="ARBA00022832"/>
    </source>
</evidence>
<keyword evidence="7 10" id="KW-0275">Fatty acid biosynthesis</keyword>